<dbReference type="SUPFAM" id="SSF55729">
    <property type="entry name" value="Acyl-CoA N-acyltransferases (Nat)"/>
    <property type="match status" value="1"/>
</dbReference>
<dbReference type="PANTHER" id="PTHR43626">
    <property type="entry name" value="ACYL-COA N-ACYLTRANSFERASE"/>
    <property type="match status" value="1"/>
</dbReference>
<reference evidence="4 5" key="1">
    <citation type="journal article" date="2020" name="ISME J.">
        <title>Comparative genomics reveals insights into cyanobacterial evolution and habitat adaptation.</title>
        <authorList>
            <person name="Chen M.Y."/>
            <person name="Teng W.K."/>
            <person name="Zhao L."/>
            <person name="Hu C.X."/>
            <person name="Zhou Y.K."/>
            <person name="Han B.P."/>
            <person name="Song L.R."/>
            <person name="Shu W.S."/>
        </authorList>
    </citation>
    <scope>NUCLEOTIDE SEQUENCE [LARGE SCALE GENOMIC DNA]</scope>
    <source>
        <strain evidence="4 5">FACHB-723</strain>
    </source>
</reference>
<evidence type="ECO:0000313" key="5">
    <source>
        <dbReference type="Proteomes" id="UP000642094"/>
    </source>
</evidence>
<dbReference type="InterPro" id="IPR045039">
    <property type="entry name" value="NSI-like"/>
</dbReference>
<dbReference type="RefSeq" id="WP_190403121.1">
    <property type="nucleotide sequence ID" value="NZ_JACJQB010000013.1"/>
</dbReference>
<keyword evidence="1" id="KW-0808">Transferase</keyword>
<organism evidence="4 5">
    <name type="scientific">Pseudanabaena mucicola FACHB-723</name>
    <dbReference type="NCBI Taxonomy" id="2692860"/>
    <lineage>
        <taxon>Bacteria</taxon>
        <taxon>Bacillati</taxon>
        <taxon>Cyanobacteriota</taxon>
        <taxon>Cyanophyceae</taxon>
        <taxon>Pseudanabaenales</taxon>
        <taxon>Pseudanabaenaceae</taxon>
        <taxon>Pseudanabaena</taxon>
    </lineage>
</organism>
<feature type="domain" description="N-acetyltransferase" evidence="3">
    <location>
        <begin position="6"/>
        <end position="163"/>
    </location>
</feature>
<dbReference type="InterPro" id="IPR016181">
    <property type="entry name" value="Acyl_CoA_acyltransferase"/>
</dbReference>
<dbReference type="Gene3D" id="3.40.630.30">
    <property type="match status" value="1"/>
</dbReference>
<keyword evidence="2" id="KW-0012">Acyltransferase</keyword>
<gene>
    <name evidence="4" type="ORF">H6F41_08930</name>
</gene>
<sequence length="163" mass="18374">MDHRHIRFCDRHEEVDLVQLQNLLRASAFWAQERTLAGLAIAIANSKPVVTVWDGKNLIGHARATSDGIYRATIWDVVIDIKYRGAGLGRKLVQTVLAHPHVCDVEKVYLMTTHQQKFYEQIGFVQNSSTTLVLQNSTLQNCKSGFNSEHQFATSELPQANSQ</sequence>
<dbReference type="EMBL" id="JACJQB010000013">
    <property type="protein sequence ID" value="MBD2188265.1"/>
    <property type="molecule type" value="Genomic_DNA"/>
</dbReference>
<dbReference type="CDD" id="cd04301">
    <property type="entry name" value="NAT_SF"/>
    <property type="match status" value="1"/>
</dbReference>
<evidence type="ECO:0000256" key="2">
    <source>
        <dbReference type="ARBA" id="ARBA00023315"/>
    </source>
</evidence>
<evidence type="ECO:0000313" key="4">
    <source>
        <dbReference type="EMBL" id="MBD2188265.1"/>
    </source>
</evidence>
<evidence type="ECO:0000256" key="1">
    <source>
        <dbReference type="ARBA" id="ARBA00022679"/>
    </source>
</evidence>
<protein>
    <submittedName>
        <fullName evidence="4">GNAT family N-acetyltransferase</fullName>
    </submittedName>
</protein>
<dbReference type="Pfam" id="PF00583">
    <property type="entry name" value="Acetyltransf_1"/>
    <property type="match status" value="1"/>
</dbReference>
<evidence type="ECO:0000259" key="3">
    <source>
        <dbReference type="PROSITE" id="PS51186"/>
    </source>
</evidence>
<dbReference type="Proteomes" id="UP000642094">
    <property type="component" value="Unassembled WGS sequence"/>
</dbReference>
<dbReference type="PANTHER" id="PTHR43626:SF4">
    <property type="entry name" value="GCN5-RELATED N-ACETYLTRANSFERASE 2, CHLOROPLASTIC"/>
    <property type="match status" value="1"/>
</dbReference>
<keyword evidence="5" id="KW-1185">Reference proteome</keyword>
<proteinExistence type="predicted"/>
<name>A0ABR7ZXT1_9CYAN</name>
<dbReference type="PROSITE" id="PS51186">
    <property type="entry name" value="GNAT"/>
    <property type="match status" value="1"/>
</dbReference>
<accession>A0ABR7ZXT1</accession>
<dbReference type="InterPro" id="IPR000182">
    <property type="entry name" value="GNAT_dom"/>
</dbReference>
<comment type="caution">
    <text evidence="4">The sequence shown here is derived from an EMBL/GenBank/DDBJ whole genome shotgun (WGS) entry which is preliminary data.</text>
</comment>